<keyword evidence="11" id="KW-0472">Membrane</keyword>
<dbReference type="GO" id="GO:0051539">
    <property type="term" value="F:4 iron, 4 sulfur cluster binding"/>
    <property type="evidence" value="ECO:0007669"/>
    <property type="project" value="UniProtKB-KW"/>
</dbReference>
<keyword evidence="2" id="KW-0004">4Fe-4S</keyword>
<dbReference type="SUPFAM" id="SSF54862">
    <property type="entry name" value="4Fe-4S ferredoxins"/>
    <property type="match status" value="1"/>
</dbReference>
<keyword evidence="8" id="KW-0411">Iron-sulfur</keyword>
<feature type="domain" description="4Fe-4S ferredoxin-type" evidence="12">
    <location>
        <begin position="61"/>
        <end position="91"/>
    </location>
</feature>
<evidence type="ECO:0000256" key="10">
    <source>
        <dbReference type="ARBA" id="ARBA00023075"/>
    </source>
</evidence>
<keyword evidence="1" id="KW-1003">Cell membrane</keyword>
<gene>
    <name evidence="13" type="ORF">Bcop_2437</name>
</gene>
<keyword evidence="10" id="KW-0830">Ubiquinone</keyword>
<dbReference type="GO" id="GO:0048038">
    <property type="term" value="F:quinone binding"/>
    <property type="evidence" value="ECO:0007669"/>
    <property type="project" value="UniProtKB-KW"/>
</dbReference>
<evidence type="ECO:0000256" key="1">
    <source>
        <dbReference type="ARBA" id="ARBA00022475"/>
    </source>
</evidence>
<evidence type="ECO:0000256" key="6">
    <source>
        <dbReference type="ARBA" id="ARBA00022967"/>
    </source>
</evidence>
<keyword evidence="4" id="KW-0479">Metal-binding</keyword>
<evidence type="ECO:0000256" key="11">
    <source>
        <dbReference type="ARBA" id="ARBA00023136"/>
    </source>
</evidence>
<keyword evidence="5" id="KW-0677">Repeat</keyword>
<evidence type="ECO:0000256" key="2">
    <source>
        <dbReference type="ARBA" id="ARBA00022485"/>
    </source>
</evidence>
<evidence type="ECO:0000313" key="13">
    <source>
        <dbReference type="EMBL" id="EGJ72589.1"/>
    </source>
</evidence>
<evidence type="ECO:0000256" key="8">
    <source>
        <dbReference type="ARBA" id="ARBA00023014"/>
    </source>
</evidence>
<dbReference type="PANTHER" id="PTHR10849">
    <property type="entry name" value="NADH DEHYDROGENASE UBIQUINONE IRON-SULFUR PROTEIN 8, MITOCHONDRIAL"/>
    <property type="match status" value="1"/>
</dbReference>
<keyword evidence="14" id="KW-1185">Reference proteome</keyword>
<evidence type="ECO:0000256" key="9">
    <source>
        <dbReference type="ARBA" id="ARBA00023027"/>
    </source>
</evidence>
<dbReference type="AlphaFoldDB" id="F3ZP16"/>
<dbReference type="HOGENOM" id="CLU_067218_4_3_10"/>
<dbReference type="PANTHER" id="PTHR10849:SF24">
    <property type="entry name" value="NADH-QUINONE OXIDOREDUCTASE SUBUNIT I 2"/>
    <property type="match status" value="1"/>
</dbReference>
<keyword evidence="6" id="KW-1278">Translocase</keyword>
<keyword evidence="3" id="KW-0874">Quinone</keyword>
<proteinExistence type="predicted"/>
<dbReference type="Proteomes" id="UP000018439">
    <property type="component" value="Chromosome"/>
</dbReference>
<sequence length="154" mass="17570">MNREMGNKKSYIQKIISAISSLTTGMRVTLKEFFTPKVTQCYPENRETLVIPERFRGTLEMPHDEDGNNKCIACGLCQNACPNGTIEVISEMVVDEETGKKKKKLVDYKYNLGSCMYCNLCVDVCPTKAIRFNNKFEHAVFDKTVLELKLNKKN</sequence>
<dbReference type="GO" id="GO:0046872">
    <property type="term" value="F:metal ion binding"/>
    <property type="evidence" value="ECO:0007669"/>
    <property type="project" value="UniProtKB-KW"/>
</dbReference>
<dbReference type="InterPro" id="IPR017896">
    <property type="entry name" value="4Fe4S_Fe-S-bd"/>
</dbReference>
<keyword evidence="7" id="KW-0408">Iron</keyword>
<dbReference type="Pfam" id="PF12838">
    <property type="entry name" value="Fer4_7"/>
    <property type="match status" value="1"/>
</dbReference>
<dbReference type="Gene3D" id="3.30.70.3270">
    <property type="match status" value="1"/>
</dbReference>
<dbReference type="PROSITE" id="PS00198">
    <property type="entry name" value="4FE4S_FER_1"/>
    <property type="match status" value="2"/>
</dbReference>
<evidence type="ECO:0000256" key="3">
    <source>
        <dbReference type="ARBA" id="ARBA00022719"/>
    </source>
</evidence>
<evidence type="ECO:0000256" key="5">
    <source>
        <dbReference type="ARBA" id="ARBA00022737"/>
    </source>
</evidence>
<dbReference type="InterPro" id="IPR010226">
    <property type="entry name" value="NADH_quinone_OxRdtase_chainI"/>
</dbReference>
<protein>
    <submittedName>
        <fullName evidence="13">4Fe-4S ferredoxin iron-sulfur binding domain-containing protein</fullName>
    </submittedName>
</protein>
<feature type="domain" description="4Fe-4S ferredoxin-type" evidence="12">
    <location>
        <begin position="106"/>
        <end position="135"/>
    </location>
</feature>
<evidence type="ECO:0000259" key="12">
    <source>
        <dbReference type="PROSITE" id="PS51379"/>
    </source>
</evidence>
<name>F3ZP16_9BACE</name>
<dbReference type="PROSITE" id="PS51379">
    <property type="entry name" value="4FE4S_FER_2"/>
    <property type="match status" value="2"/>
</dbReference>
<dbReference type="EMBL" id="CM001167">
    <property type="protein sequence ID" value="EGJ72589.1"/>
    <property type="molecule type" value="Genomic_DNA"/>
</dbReference>
<evidence type="ECO:0000256" key="7">
    <source>
        <dbReference type="ARBA" id="ARBA00023004"/>
    </source>
</evidence>
<dbReference type="InterPro" id="IPR017900">
    <property type="entry name" value="4Fe4S_Fe_S_CS"/>
</dbReference>
<reference evidence="13 14" key="1">
    <citation type="journal article" date="2011" name="Stand. Genomic Sci.">
        <title>Non-contiguous finished genome sequence of Bacteroides coprosuis type strain (PC139).</title>
        <authorList>
            <person name="Land M."/>
            <person name="Held B."/>
            <person name="Gronow S."/>
            <person name="Abt B."/>
            <person name="Lucas S."/>
            <person name="Del Rio T.G."/>
            <person name="Nolan M."/>
            <person name="Tice H."/>
            <person name="Cheng J.F."/>
            <person name="Pitluck S."/>
            <person name="Liolios K."/>
            <person name="Pagani I."/>
            <person name="Ivanova N."/>
            <person name="Mavromatis K."/>
            <person name="Mikhailova N."/>
            <person name="Pati A."/>
            <person name="Tapia R."/>
            <person name="Han C."/>
            <person name="Goodwin L."/>
            <person name="Chen A."/>
            <person name="Palaniappan K."/>
            <person name="Hauser L."/>
            <person name="Brambilla E.M."/>
            <person name="Rohde M."/>
            <person name="Goker M."/>
            <person name="Detter J.C."/>
            <person name="Woyke T."/>
            <person name="Bristow J."/>
            <person name="Eisen J.A."/>
            <person name="Markowitz V."/>
            <person name="Hugenholtz P."/>
            <person name="Kyrpides N.C."/>
            <person name="Klenk H.P."/>
            <person name="Lapidus A."/>
        </authorList>
    </citation>
    <scope>NUCLEOTIDE SEQUENCE</scope>
    <source>
        <strain evidence="13 14">DSM 18011</strain>
    </source>
</reference>
<evidence type="ECO:0000313" key="14">
    <source>
        <dbReference type="Proteomes" id="UP000018439"/>
    </source>
</evidence>
<evidence type="ECO:0000256" key="4">
    <source>
        <dbReference type="ARBA" id="ARBA00022723"/>
    </source>
</evidence>
<keyword evidence="9" id="KW-0520">NAD</keyword>
<dbReference type="eggNOG" id="COG1143">
    <property type="taxonomic scope" value="Bacteria"/>
</dbReference>
<dbReference type="GO" id="GO:0016020">
    <property type="term" value="C:membrane"/>
    <property type="evidence" value="ECO:0007669"/>
    <property type="project" value="InterPro"/>
</dbReference>
<accession>F3ZP16</accession>
<dbReference type="STRING" id="679937.Bcop_2437"/>
<organism evidence="13 14">
    <name type="scientific">Bacteroides coprosuis DSM 18011</name>
    <dbReference type="NCBI Taxonomy" id="679937"/>
    <lineage>
        <taxon>Bacteria</taxon>
        <taxon>Pseudomonadati</taxon>
        <taxon>Bacteroidota</taxon>
        <taxon>Bacteroidia</taxon>
        <taxon>Bacteroidales</taxon>
        <taxon>Bacteroidaceae</taxon>
        <taxon>Bacteroides</taxon>
    </lineage>
</organism>
<dbReference type="GO" id="GO:0016651">
    <property type="term" value="F:oxidoreductase activity, acting on NAD(P)H"/>
    <property type="evidence" value="ECO:0007669"/>
    <property type="project" value="InterPro"/>
</dbReference>